<protein>
    <submittedName>
        <fullName evidence="1">Uncharacterized protein</fullName>
    </submittedName>
</protein>
<dbReference type="Proteomes" id="UP001158067">
    <property type="component" value="Unassembled WGS sequence"/>
</dbReference>
<dbReference type="EMBL" id="FXUG01000024">
    <property type="protein sequence ID" value="SMP78070.1"/>
    <property type="molecule type" value="Genomic_DNA"/>
</dbReference>
<keyword evidence="2" id="KW-1185">Reference proteome</keyword>
<sequence>MVMRKQAVDCFRIDRHLASVMEHGITGVLYTPAADVFETQDLSLHHRRCMIFFPANWIDQFLFGGDAPIQSIMFSLH</sequence>
<name>A0ABY1QR24_9BACT</name>
<accession>A0ABY1QR24</accession>
<organism evidence="1 2">
    <name type="scientific">Neorhodopirellula lusitana</name>
    <dbReference type="NCBI Taxonomy" id="445327"/>
    <lineage>
        <taxon>Bacteria</taxon>
        <taxon>Pseudomonadati</taxon>
        <taxon>Planctomycetota</taxon>
        <taxon>Planctomycetia</taxon>
        <taxon>Pirellulales</taxon>
        <taxon>Pirellulaceae</taxon>
        <taxon>Neorhodopirellula</taxon>
    </lineage>
</organism>
<proteinExistence type="predicted"/>
<gene>
    <name evidence="1" type="ORF">SAMN06265222_12444</name>
</gene>
<evidence type="ECO:0000313" key="2">
    <source>
        <dbReference type="Proteomes" id="UP001158067"/>
    </source>
</evidence>
<evidence type="ECO:0000313" key="1">
    <source>
        <dbReference type="EMBL" id="SMP78070.1"/>
    </source>
</evidence>
<comment type="caution">
    <text evidence="1">The sequence shown here is derived from an EMBL/GenBank/DDBJ whole genome shotgun (WGS) entry which is preliminary data.</text>
</comment>
<dbReference type="RefSeq" id="WP_283435456.1">
    <property type="nucleotide sequence ID" value="NZ_FXUG01000024.1"/>
</dbReference>
<reference evidence="1 2" key="1">
    <citation type="submission" date="2017-05" db="EMBL/GenBank/DDBJ databases">
        <authorList>
            <person name="Varghese N."/>
            <person name="Submissions S."/>
        </authorList>
    </citation>
    <scope>NUCLEOTIDE SEQUENCE [LARGE SCALE GENOMIC DNA]</scope>
    <source>
        <strain evidence="1 2">DSM 25457</strain>
    </source>
</reference>